<sequence>MFKKPINIISFLLLFVFAILPLVLGFGFAVAYSFGLIGVLNKGFTLENWLALFENNDVVISFIYSAWLAIASLTISVVVSMAIAINFNKKFSKGIYSYLVYMPLAFPSIVAAFFFAQFLGNAGILSRICYQLGIIDKIQSFPNLINDQYSIGIIIAQFFLSLPFFTLLYTGLYQTERIDDYTKLANSLGAKNRQSIFRISIPILFKKSFPNIVLYFIFKIGAYEVPLLLGRSSPETVSVLAVRKLQKFNLYDIPQGYAIAVIYTIIILSLLMLVLKTNKNEYDI</sequence>
<evidence type="ECO:0000256" key="3">
    <source>
        <dbReference type="ARBA" id="ARBA00022475"/>
    </source>
</evidence>
<dbReference type="Gene3D" id="1.10.3720.10">
    <property type="entry name" value="MetI-like"/>
    <property type="match status" value="1"/>
</dbReference>
<comment type="similarity">
    <text evidence="7">Belongs to the binding-protein-dependent transport system permease family.</text>
</comment>
<dbReference type="RefSeq" id="WP_200587033.1">
    <property type="nucleotide sequence ID" value="NZ_JAEHFY010000018.1"/>
</dbReference>
<feature type="transmembrane region" description="Helical" evidence="7">
    <location>
        <begin position="59"/>
        <end position="83"/>
    </location>
</feature>
<dbReference type="InterPro" id="IPR000515">
    <property type="entry name" value="MetI-like"/>
</dbReference>
<dbReference type="Pfam" id="PF00528">
    <property type="entry name" value="BPD_transp_1"/>
    <property type="match status" value="1"/>
</dbReference>
<keyword evidence="4 7" id="KW-0812">Transmembrane</keyword>
<evidence type="ECO:0000256" key="2">
    <source>
        <dbReference type="ARBA" id="ARBA00022448"/>
    </source>
</evidence>
<evidence type="ECO:0000256" key="7">
    <source>
        <dbReference type="RuleBase" id="RU363032"/>
    </source>
</evidence>
<keyword evidence="5 7" id="KW-1133">Transmembrane helix</keyword>
<keyword evidence="6 7" id="KW-0472">Membrane</keyword>
<gene>
    <name evidence="9" type="ORF">I5M32_12840</name>
</gene>
<keyword evidence="2 7" id="KW-0813">Transport</keyword>
<comment type="caution">
    <text evidence="9">The sequence shown here is derived from an EMBL/GenBank/DDBJ whole genome shotgun (WGS) entry which is preliminary data.</text>
</comment>
<feature type="transmembrane region" description="Helical" evidence="7">
    <location>
        <begin position="95"/>
        <end position="116"/>
    </location>
</feature>
<evidence type="ECO:0000256" key="1">
    <source>
        <dbReference type="ARBA" id="ARBA00004651"/>
    </source>
</evidence>
<evidence type="ECO:0000259" key="8">
    <source>
        <dbReference type="PROSITE" id="PS50928"/>
    </source>
</evidence>
<dbReference type="PANTHER" id="PTHR30183:SF3">
    <property type="entry name" value="MOLYBDENUM TRANSPORT SYSTEM PERMEASE PROTEIN MODB"/>
    <property type="match status" value="1"/>
</dbReference>
<evidence type="ECO:0000256" key="5">
    <source>
        <dbReference type="ARBA" id="ARBA00022989"/>
    </source>
</evidence>
<dbReference type="SUPFAM" id="SSF161098">
    <property type="entry name" value="MetI-like"/>
    <property type="match status" value="1"/>
</dbReference>
<dbReference type="CDD" id="cd06261">
    <property type="entry name" value="TM_PBP2"/>
    <property type="match status" value="1"/>
</dbReference>
<evidence type="ECO:0000256" key="4">
    <source>
        <dbReference type="ARBA" id="ARBA00022692"/>
    </source>
</evidence>
<keyword evidence="3" id="KW-1003">Cell membrane</keyword>
<comment type="subcellular location">
    <subcellularLocation>
        <location evidence="1 7">Cell membrane</location>
        <topology evidence="1 7">Multi-pass membrane protein</topology>
    </subcellularLocation>
</comment>
<dbReference type="PROSITE" id="PS50928">
    <property type="entry name" value="ABC_TM1"/>
    <property type="match status" value="1"/>
</dbReference>
<feature type="transmembrane region" description="Helical" evidence="7">
    <location>
        <begin position="257"/>
        <end position="275"/>
    </location>
</feature>
<feature type="transmembrane region" description="Helical" evidence="7">
    <location>
        <begin position="12"/>
        <end position="39"/>
    </location>
</feature>
<protein>
    <submittedName>
        <fullName evidence="9">ABC transporter permease subunit</fullName>
    </submittedName>
</protein>
<accession>A0ABS1BLU3</accession>
<dbReference type="PANTHER" id="PTHR30183">
    <property type="entry name" value="MOLYBDENUM TRANSPORT SYSTEM PERMEASE PROTEIN MODB"/>
    <property type="match status" value="1"/>
</dbReference>
<dbReference type="InterPro" id="IPR035906">
    <property type="entry name" value="MetI-like_sf"/>
</dbReference>
<evidence type="ECO:0000313" key="10">
    <source>
        <dbReference type="Proteomes" id="UP000660024"/>
    </source>
</evidence>
<evidence type="ECO:0000313" key="9">
    <source>
        <dbReference type="EMBL" id="MBK0383848.1"/>
    </source>
</evidence>
<proteinExistence type="inferred from homology"/>
<name>A0ABS1BLU3_9SPHI</name>
<dbReference type="Proteomes" id="UP000660024">
    <property type="component" value="Unassembled WGS sequence"/>
</dbReference>
<dbReference type="EMBL" id="JAEHFY010000018">
    <property type="protein sequence ID" value="MBK0383848.1"/>
    <property type="molecule type" value="Genomic_DNA"/>
</dbReference>
<evidence type="ECO:0000256" key="6">
    <source>
        <dbReference type="ARBA" id="ARBA00023136"/>
    </source>
</evidence>
<organism evidence="9 10">
    <name type="scientific">Pedobacter segetis</name>
    <dbReference type="NCBI Taxonomy" id="2793069"/>
    <lineage>
        <taxon>Bacteria</taxon>
        <taxon>Pseudomonadati</taxon>
        <taxon>Bacteroidota</taxon>
        <taxon>Sphingobacteriia</taxon>
        <taxon>Sphingobacteriales</taxon>
        <taxon>Sphingobacteriaceae</taxon>
        <taxon>Pedobacter</taxon>
    </lineage>
</organism>
<feature type="domain" description="ABC transmembrane type-1" evidence="8">
    <location>
        <begin position="62"/>
        <end position="274"/>
    </location>
</feature>
<keyword evidence="10" id="KW-1185">Reference proteome</keyword>
<feature type="transmembrane region" description="Helical" evidence="7">
    <location>
        <begin position="149"/>
        <end position="169"/>
    </location>
</feature>
<reference evidence="9 10" key="1">
    <citation type="submission" date="2020-12" db="EMBL/GenBank/DDBJ databases">
        <title>Bacterial novel species Pedobacter sp. SD-b isolated from soil.</title>
        <authorList>
            <person name="Jung H.-Y."/>
        </authorList>
    </citation>
    <scope>NUCLEOTIDE SEQUENCE [LARGE SCALE GENOMIC DNA]</scope>
    <source>
        <strain evidence="9 10">SD-b</strain>
    </source>
</reference>